<accession>A0A9N9EW55</accession>
<proteinExistence type="predicted"/>
<name>A0A9N9EW55_FUNMO</name>
<reference evidence="1" key="1">
    <citation type="submission" date="2021-06" db="EMBL/GenBank/DDBJ databases">
        <authorList>
            <person name="Kallberg Y."/>
            <person name="Tangrot J."/>
            <person name="Rosling A."/>
        </authorList>
    </citation>
    <scope>NUCLEOTIDE SEQUENCE</scope>
    <source>
        <strain evidence="1">87-6 pot B 2015</strain>
    </source>
</reference>
<keyword evidence="2" id="KW-1185">Reference proteome</keyword>
<sequence>GQWRLASQSRYTGNIMQGKALSTHTKGNIPAECFQTSDTGSNGRMPHPGQGLEHACPRKFLQTSAKHLTQEAMAIHRSDDQTSHTESYASWNRSQPKTELSEYIINNTLKDDLYSLLQSLGGKCYANERNVASASTLQALEEHRTARTEIENIRNANVKEATELVPLKRKSSYPHEVVRKKTIVVDNDNEKDYESMWNVHKDTSTNENEQVSSSTTNEKCTVMMESPRQILPCILKSNENFTNVWDKYLLKIELNPWSLEHDCIVKTFRNDVLKSRLKPIFQENENDKRSLLQKFARVWVDIGENEITMFEQYALLVTHIFISEFESKRNIISHPSTTEAMWSTVELDSTALRKDGGRDILTLPKVSTGHKGDGTGLSDDGHESFVLEISFAPQNQDRRKTAEK</sequence>
<evidence type="ECO:0000313" key="2">
    <source>
        <dbReference type="Proteomes" id="UP000789375"/>
    </source>
</evidence>
<dbReference type="Proteomes" id="UP000789375">
    <property type="component" value="Unassembled WGS sequence"/>
</dbReference>
<dbReference type="EMBL" id="CAJVPP010007539">
    <property type="protein sequence ID" value="CAG8689348.1"/>
    <property type="molecule type" value="Genomic_DNA"/>
</dbReference>
<organism evidence="1 2">
    <name type="scientific">Funneliformis mosseae</name>
    <name type="common">Endomycorrhizal fungus</name>
    <name type="synonym">Glomus mosseae</name>
    <dbReference type="NCBI Taxonomy" id="27381"/>
    <lineage>
        <taxon>Eukaryota</taxon>
        <taxon>Fungi</taxon>
        <taxon>Fungi incertae sedis</taxon>
        <taxon>Mucoromycota</taxon>
        <taxon>Glomeromycotina</taxon>
        <taxon>Glomeromycetes</taxon>
        <taxon>Glomerales</taxon>
        <taxon>Glomeraceae</taxon>
        <taxon>Funneliformis</taxon>
    </lineage>
</organism>
<gene>
    <name evidence="1" type="ORF">FMOSSE_LOCUS13262</name>
</gene>
<feature type="non-terminal residue" evidence="1">
    <location>
        <position position="1"/>
    </location>
</feature>
<comment type="caution">
    <text evidence="1">The sequence shown here is derived from an EMBL/GenBank/DDBJ whole genome shotgun (WGS) entry which is preliminary data.</text>
</comment>
<dbReference type="AlphaFoldDB" id="A0A9N9EW55"/>
<evidence type="ECO:0000313" key="1">
    <source>
        <dbReference type="EMBL" id="CAG8689348.1"/>
    </source>
</evidence>
<protein>
    <submittedName>
        <fullName evidence="1">14377_t:CDS:1</fullName>
    </submittedName>
</protein>